<accession>A0A4S4TNX6</accession>
<dbReference type="FunFam" id="1.25.40.340:FF:000002">
    <property type="entry name" value="Dihydroxyacetone kinase, L subunit"/>
    <property type="match status" value="1"/>
</dbReference>
<protein>
    <submittedName>
        <fullName evidence="3">Dihydroxyacetone kinase subunit L</fullName>
    </submittedName>
</protein>
<dbReference type="InterPro" id="IPR036117">
    <property type="entry name" value="DhaL_dom_sf"/>
</dbReference>
<reference evidence="3 4" key="1">
    <citation type="submission" date="2019-04" db="EMBL/GenBank/DDBJ databases">
        <authorList>
            <person name="Fouts D."/>
            <person name="Sutton G."/>
            <person name="Singh I."/>
            <person name="Nguyen K."/>
        </authorList>
    </citation>
    <scope>NUCLEOTIDE SEQUENCE [LARGE SCALE GENOMIC DNA]</scope>
    <source>
        <strain evidence="3 4">55</strain>
    </source>
</reference>
<dbReference type="KEGG" id="kpy:KPNIH31_18220"/>
<dbReference type="InterPro" id="IPR050861">
    <property type="entry name" value="Dihydroxyacetone_Kinase"/>
</dbReference>
<dbReference type="PROSITE" id="PS51480">
    <property type="entry name" value="DHAL"/>
    <property type="match status" value="1"/>
</dbReference>
<dbReference type="NCBIfam" id="TIGR02365">
    <property type="entry name" value="dha_L_ycgS"/>
    <property type="match status" value="1"/>
</dbReference>
<dbReference type="PANTHER" id="PTHR28629:SF4">
    <property type="entry name" value="TRIOKINASE_FMN CYCLASE"/>
    <property type="match status" value="1"/>
</dbReference>
<dbReference type="Proteomes" id="UP000304895">
    <property type="component" value="Unassembled WGS sequence"/>
</dbReference>
<name>A0A4S4TNX6_KLEPN</name>
<dbReference type="SUPFAM" id="SSF101473">
    <property type="entry name" value="DhaL-like"/>
    <property type="match status" value="1"/>
</dbReference>
<dbReference type="Gene3D" id="1.25.40.340">
    <property type="match status" value="1"/>
</dbReference>
<evidence type="ECO:0000313" key="4">
    <source>
        <dbReference type="Proteomes" id="UP000304895"/>
    </source>
</evidence>
<sequence length="220" mass="23332">MSFLNKDGITIAIKMVEIIQNNKAWLSEIDGAAGDGDHGINMSKGFTFAQNKFDPTMNMSKAFQVISQVLLEEIGGSMGPLYGTWLHSLGYESASHEVIDASVLNSMFTVALAELQKLTSATPGDKTMLDALVPATQALNAALAEGQGCVASLIKMKQGAENGFNSTRKMYPRMGRASRLGERSLGHPDAGAGSCMLLLCAFADTAISLINKEANDATAH</sequence>
<dbReference type="EMBL" id="SSUJ01000034">
    <property type="protein sequence ID" value="THI23463.1"/>
    <property type="molecule type" value="Genomic_DNA"/>
</dbReference>
<dbReference type="GO" id="GO:0004371">
    <property type="term" value="F:glycerone kinase activity"/>
    <property type="evidence" value="ECO:0007669"/>
    <property type="project" value="InterPro"/>
</dbReference>
<dbReference type="InterPro" id="IPR012737">
    <property type="entry name" value="DhaK_L_YcgS"/>
</dbReference>
<dbReference type="InterPro" id="IPR004007">
    <property type="entry name" value="DhaL_dom"/>
</dbReference>
<organism evidence="3 4">
    <name type="scientific">Klebsiella pneumoniae subsp. pneumoniae</name>
    <dbReference type="NCBI Taxonomy" id="72407"/>
    <lineage>
        <taxon>Bacteria</taxon>
        <taxon>Pseudomonadati</taxon>
        <taxon>Pseudomonadota</taxon>
        <taxon>Gammaproteobacteria</taxon>
        <taxon>Enterobacterales</taxon>
        <taxon>Enterobacteriaceae</taxon>
        <taxon>Klebsiella/Raoultella group</taxon>
        <taxon>Klebsiella</taxon>
        <taxon>Klebsiella pneumoniae complex</taxon>
    </lineage>
</organism>
<dbReference type="PANTHER" id="PTHR28629">
    <property type="entry name" value="TRIOKINASE/FMN CYCLASE"/>
    <property type="match status" value="1"/>
</dbReference>
<evidence type="ECO:0000256" key="2">
    <source>
        <dbReference type="ARBA" id="ARBA00022777"/>
    </source>
</evidence>
<dbReference type="GO" id="GO:0019563">
    <property type="term" value="P:glycerol catabolic process"/>
    <property type="evidence" value="ECO:0007669"/>
    <property type="project" value="TreeGrafter"/>
</dbReference>
<keyword evidence="2 3" id="KW-0418">Kinase</keyword>
<gene>
    <name evidence="3" type="primary">dhaL</name>
    <name evidence="3" type="ORF">E9161_26265</name>
</gene>
<dbReference type="SMART" id="SM01120">
    <property type="entry name" value="Dak2"/>
    <property type="match status" value="1"/>
</dbReference>
<proteinExistence type="predicted"/>
<dbReference type="AlphaFoldDB" id="A0A4S4TNX6"/>
<comment type="caution">
    <text evidence="3">The sequence shown here is derived from an EMBL/GenBank/DDBJ whole genome shotgun (WGS) entry which is preliminary data.</text>
</comment>
<dbReference type="Pfam" id="PF02734">
    <property type="entry name" value="Dak2"/>
    <property type="match status" value="1"/>
</dbReference>
<evidence type="ECO:0000256" key="1">
    <source>
        <dbReference type="ARBA" id="ARBA00022679"/>
    </source>
</evidence>
<dbReference type="GO" id="GO:0005829">
    <property type="term" value="C:cytosol"/>
    <property type="evidence" value="ECO:0007669"/>
    <property type="project" value="TreeGrafter"/>
</dbReference>
<dbReference type="RefSeq" id="WP_032433366.1">
    <property type="nucleotide sequence ID" value="NZ_CP009876.1"/>
</dbReference>
<evidence type="ECO:0000313" key="3">
    <source>
        <dbReference type="EMBL" id="THI23463.1"/>
    </source>
</evidence>
<keyword evidence="1" id="KW-0808">Transferase</keyword>